<feature type="compositionally biased region" description="Low complexity" evidence="1">
    <location>
        <begin position="107"/>
        <end position="125"/>
    </location>
</feature>
<reference evidence="2 3" key="1">
    <citation type="submission" date="2018-11" db="EMBL/GenBank/DDBJ databases">
        <authorList>
            <consortium name="Pathogen Informatics"/>
        </authorList>
    </citation>
    <scope>NUCLEOTIDE SEQUENCE [LARGE SCALE GENOMIC DNA]</scope>
    <source>
        <strain evidence="2 3">Zambia</strain>
    </source>
</reference>
<feature type="region of interest" description="Disordered" evidence="1">
    <location>
        <begin position="45"/>
        <end position="67"/>
    </location>
</feature>
<feature type="region of interest" description="Disordered" evidence="1">
    <location>
        <begin position="157"/>
        <end position="181"/>
    </location>
</feature>
<feature type="compositionally biased region" description="Basic residues" evidence="1">
    <location>
        <begin position="309"/>
        <end position="321"/>
    </location>
</feature>
<dbReference type="Proteomes" id="UP000277204">
    <property type="component" value="Unassembled WGS sequence"/>
</dbReference>
<keyword evidence="3" id="KW-1185">Reference proteome</keyword>
<sequence length="436" mass="51033">LIFRKLADVRREYELAEHRKTDNALSSLRADHPVRRMIHKFRRIGTHNQSTNDSPIGSNSGPGLQDNDMIRITRKSITLGDYDDYSKDFEFNEDHEDRLRIQGKLDSPSTSTMNSTNNNNNSNPVSVLDEIASRWGKRIELKNNNNSKISISDSIQQAIPSNKESPSNTIANNNNNSNINDNQYSRSVLQSKWGNLLKTSIIPEEQQQSKSMISNQNKINNNDNDNHHIQSIINNQSKLMNDHFENLQLINKSILDYLMNIQNEFKLEMNHLIKRINDIDNRIGQIVSNIEYKQYDNNNNNELQQSWEHHHHHQQHHHPHHPHQEEEEEQQQCREHHHNHHHQPYPHQQEEERQQQVRHQKHDLLNTRIFIPELSSLMTTAITTTTNTTPTTITTTSIPYPFPTTSQYIHSSLNQRSHIIHTNQLNKSRDFNVTKQ</sequence>
<gene>
    <name evidence="2" type="ORF">SMRZ_LOCUS24968</name>
</gene>
<feature type="region of interest" description="Disordered" evidence="1">
    <location>
        <begin position="307"/>
        <end position="359"/>
    </location>
</feature>
<dbReference type="STRING" id="48269.A0A183N9J3"/>
<dbReference type="EMBL" id="UZAI01020844">
    <property type="protein sequence ID" value="VDP53442.1"/>
    <property type="molecule type" value="Genomic_DNA"/>
</dbReference>
<evidence type="ECO:0000313" key="2">
    <source>
        <dbReference type="EMBL" id="VDP53442.1"/>
    </source>
</evidence>
<protein>
    <submittedName>
        <fullName evidence="2">Uncharacterized protein</fullName>
    </submittedName>
</protein>
<proteinExistence type="predicted"/>
<feature type="compositionally biased region" description="Low complexity" evidence="1">
    <location>
        <begin position="167"/>
        <end position="181"/>
    </location>
</feature>
<feature type="non-terminal residue" evidence="2">
    <location>
        <position position="1"/>
    </location>
</feature>
<feature type="compositionally biased region" description="Polar residues" evidence="1">
    <location>
        <begin position="46"/>
        <end position="62"/>
    </location>
</feature>
<accession>A0A183N9J3</accession>
<feature type="compositionally biased region" description="Basic residues" evidence="1">
    <location>
        <begin position="335"/>
        <end position="344"/>
    </location>
</feature>
<feature type="region of interest" description="Disordered" evidence="1">
    <location>
        <begin position="104"/>
        <end position="125"/>
    </location>
</feature>
<organism evidence="2 3">
    <name type="scientific">Schistosoma margrebowiei</name>
    <dbReference type="NCBI Taxonomy" id="48269"/>
    <lineage>
        <taxon>Eukaryota</taxon>
        <taxon>Metazoa</taxon>
        <taxon>Spiralia</taxon>
        <taxon>Lophotrochozoa</taxon>
        <taxon>Platyhelminthes</taxon>
        <taxon>Trematoda</taxon>
        <taxon>Digenea</taxon>
        <taxon>Strigeidida</taxon>
        <taxon>Schistosomatoidea</taxon>
        <taxon>Schistosomatidae</taxon>
        <taxon>Schistosoma</taxon>
    </lineage>
</organism>
<feature type="compositionally biased region" description="Polar residues" evidence="1">
    <location>
        <begin position="157"/>
        <end position="166"/>
    </location>
</feature>
<dbReference type="AlphaFoldDB" id="A0A183N9J3"/>
<evidence type="ECO:0000313" key="3">
    <source>
        <dbReference type="Proteomes" id="UP000277204"/>
    </source>
</evidence>
<evidence type="ECO:0000256" key="1">
    <source>
        <dbReference type="SAM" id="MobiDB-lite"/>
    </source>
</evidence>
<name>A0A183N9J3_9TREM</name>